<accession>A0A816TP69</accession>
<evidence type="ECO:0000313" key="1">
    <source>
        <dbReference type="EMBL" id="CAF2101958.1"/>
    </source>
</evidence>
<reference evidence="1" key="1">
    <citation type="submission" date="2021-01" db="EMBL/GenBank/DDBJ databases">
        <authorList>
            <consortium name="Genoscope - CEA"/>
            <person name="William W."/>
        </authorList>
    </citation>
    <scope>NUCLEOTIDE SEQUENCE</scope>
</reference>
<gene>
    <name evidence="1" type="ORF">DARMORV10_A05P37130.1</name>
</gene>
<sequence>TVQRIRQEVHCQAKSQLRNVDVGVVSGQEAETQEEVLEPMDERKLSISSSEVVAESECLSGSVEVNEAKTVKLRAE</sequence>
<dbReference type="Proteomes" id="UP001295469">
    <property type="component" value="Chromosome A05"/>
</dbReference>
<name>A0A816TP69_BRANA</name>
<protein>
    <submittedName>
        <fullName evidence="1">(rape) hypothetical protein</fullName>
    </submittedName>
</protein>
<feature type="non-terminal residue" evidence="1">
    <location>
        <position position="1"/>
    </location>
</feature>
<organism evidence="1">
    <name type="scientific">Brassica napus</name>
    <name type="common">Rape</name>
    <dbReference type="NCBI Taxonomy" id="3708"/>
    <lineage>
        <taxon>Eukaryota</taxon>
        <taxon>Viridiplantae</taxon>
        <taxon>Streptophyta</taxon>
        <taxon>Embryophyta</taxon>
        <taxon>Tracheophyta</taxon>
        <taxon>Spermatophyta</taxon>
        <taxon>Magnoliopsida</taxon>
        <taxon>eudicotyledons</taxon>
        <taxon>Gunneridae</taxon>
        <taxon>Pentapetalae</taxon>
        <taxon>rosids</taxon>
        <taxon>malvids</taxon>
        <taxon>Brassicales</taxon>
        <taxon>Brassicaceae</taxon>
        <taxon>Brassiceae</taxon>
        <taxon>Brassica</taxon>
    </lineage>
</organism>
<dbReference type="EMBL" id="HG994359">
    <property type="protein sequence ID" value="CAF2101958.1"/>
    <property type="molecule type" value="Genomic_DNA"/>
</dbReference>
<proteinExistence type="predicted"/>
<dbReference type="AlphaFoldDB" id="A0A816TP69"/>